<dbReference type="InterPro" id="IPR059000">
    <property type="entry name" value="ATPase_P-type_domA"/>
</dbReference>
<evidence type="ECO:0000256" key="6">
    <source>
        <dbReference type="ARBA" id="ARBA00022692"/>
    </source>
</evidence>
<dbReference type="EMBL" id="CP019312">
    <property type="protein sequence ID" value="APX10769.1"/>
    <property type="molecule type" value="Genomic_DNA"/>
</dbReference>
<proteinExistence type="inferred from homology"/>
<dbReference type="SUPFAM" id="SSF55008">
    <property type="entry name" value="HMA, heavy metal-associated domain"/>
    <property type="match status" value="1"/>
</dbReference>
<evidence type="ECO:0000259" key="16">
    <source>
        <dbReference type="PROSITE" id="PS50846"/>
    </source>
</evidence>
<feature type="transmembrane region" description="Helical" evidence="15">
    <location>
        <begin position="107"/>
        <end position="128"/>
    </location>
</feature>
<feature type="transmembrane region" description="Helical" evidence="15">
    <location>
        <begin position="660"/>
        <end position="679"/>
    </location>
</feature>
<keyword evidence="6 15" id="KW-0812">Transmembrane</keyword>
<dbReference type="SUPFAM" id="SSF81665">
    <property type="entry name" value="Calcium ATPase, transmembrane domain M"/>
    <property type="match status" value="1"/>
</dbReference>
<evidence type="ECO:0000256" key="3">
    <source>
        <dbReference type="ARBA" id="ARBA00022448"/>
    </source>
</evidence>
<feature type="transmembrane region" description="Helical" evidence="15">
    <location>
        <begin position="198"/>
        <end position="216"/>
    </location>
</feature>
<dbReference type="GO" id="GO:0005507">
    <property type="term" value="F:copper ion binding"/>
    <property type="evidence" value="ECO:0007669"/>
    <property type="project" value="TreeGrafter"/>
</dbReference>
<keyword evidence="18" id="KW-1185">Reference proteome</keyword>
<dbReference type="GO" id="GO:0005524">
    <property type="term" value="F:ATP binding"/>
    <property type="evidence" value="ECO:0007669"/>
    <property type="project" value="UniProtKB-UniRule"/>
</dbReference>
<dbReference type="InterPro" id="IPR023298">
    <property type="entry name" value="ATPase_P-typ_TM_dom_sf"/>
</dbReference>
<dbReference type="GO" id="GO:0016887">
    <property type="term" value="F:ATP hydrolysis activity"/>
    <property type="evidence" value="ECO:0007669"/>
    <property type="project" value="InterPro"/>
</dbReference>
<feature type="transmembrane region" description="Helical" evidence="15">
    <location>
        <begin position="384"/>
        <end position="406"/>
    </location>
</feature>
<accession>A0A1P8MS26</accession>
<dbReference type="GO" id="GO:0055070">
    <property type="term" value="P:copper ion homeostasis"/>
    <property type="evidence" value="ECO:0007669"/>
    <property type="project" value="TreeGrafter"/>
</dbReference>
<dbReference type="SUPFAM" id="SSF56784">
    <property type="entry name" value="HAD-like"/>
    <property type="match status" value="1"/>
</dbReference>
<keyword evidence="8 15" id="KW-0547">Nucleotide-binding</keyword>
<evidence type="ECO:0000256" key="2">
    <source>
        <dbReference type="ARBA" id="ARBA00006024"/>
    </source>
</evidence>
<dbReference type="KEGG" id="tom:BWR18_02960"/>
<dbReference type="NCBIfam" id="TIGR01494">
    <property type="entry name" value="ATPase_P-type"/>
    <property type="match status" value="2"/>
</dbReference>
<dbReference type="Pfam" id="PF00702">
    <property type="entry name" value="Hydrolase"/>
    <property type="match status" value="1"/>
</dbReference>
<evidence type="ECO:0000256" key="4">
    <source>
        <dbReference type="ARBA" id="ARBA00022475"/>
    </source>
</evidence>
<dbReference type="Pfam" id="PF00122">
    <property type="entry name" value="E1-E2_ATPase"/>
    <property type="match status" value="1"/>
</dbReference>
<dbReference type="Gene3D" id="3.30.70.100">
    <property type="match status" value="1"/>
</dbReference>
<feature type="transmembrane region" description="Helical" evidence="15">
    <location>
        <begin position="140"/>
        <end position="162"/>
    </location>
</feature>
<dbReference type="NCBIfam" id="TIGR01512">
    <property type="entry name" value="ATPase-IB2_Cd"/>
    <property type="match status" value="1"/>
</dbReference>
<feature type="domain" description="HMA" evidence="16">
    <location>
        <begin position="26"/>
        <end position="91"/>
    </location>
</feature>
<evidence type="ECO:0000256" key="7">
    <source>
        <dbReference type="ARBA" id="ARBA00022723"/>
    </source>
</evidence>
<evidence type="ECO:0000256" key="11">
    <source>
        <dbReference type="ARBA" id="ARBA00022967"/>
    </source>
</evidence>
<dbReference type="Proteomes" id="UP000186336">
    <property type="component" value="Chromosome"/>
</dbReference>
<keyword evidence="4 15" id="KW-1003">Cell membrane</keyword>
<dbReference type="CDD" id="cd00371">
    <property type="entry name" value="HMA"/>
    <property type="match status" value="1"/>
</dbReference>
<keyword evidence="10" id="KW-0460">Magnesium</keyword>
<gene>
    <name evidence="17" type="ORF">BWR18_02960</name>
</gene>
<keyword evidence="11" id="KW-1278">Translocase</keyword>
<dbReference type="GO" id="GO:0043682">
    <property type="term" value="F:P-type divalent copper transporter activity"/>
    <property type="evidence" value="ECO:0007669"/>
    <property type="project" value="TreeGrafter"/>
</dbReference>
<keyword evidence="12 15" id="KW-1133">Transmembrane helix</keyword>
<dbReference type="InterPro" id="IPR027256">
    <property type="entry name" value="P-typ_ATPase_IB"/>
</dbReference>
<comment type="similarity">
    <text evidence="2 15">Belongs to the cation transport ATPase (P-type) (TC 3.A.3) family. Type IB subfamily.</text>
</comment>
<dbReference type="Gene3D" id="2.70.150.10">
    <property type="entry name" value="Calcium-transporting ATPase, cytoplasmic transduction domain A"/>
    <property type="match status" value="1"/>
</dbReference>
<evidence type="ECO:0000256" key="8">
    <source>
        <dbReference type="ARBA" id="ARBA00022741"/>
    </source>
</evidence>
<name>A0A1P8MS26_9RHOB</name>
<dbReference type="OrthoDB" id="9807843at2"/>
<dbReference type="GO" id="GO:0005886">
    <property type="term" value="C:plasma membrane"/>
    <property type="evidence" value="ECO:0007669"/>
    <property type="project" value="UniProtKB-SubCell"/>
</dbReference>
<dbReference type="NCBIfam" id="TIGR01511">
    <property type="entry name" value="ATPase-IB1_Cu"/>
    <property type="match status" value="1"/>
</dbReference>
<evidence type="ECO:0000256" key="14">
    <source>
        <dbReference type="ARBA" id="ARBA00023136"/>
    </source>
</evidence>
<dbReference type="InterPro" id="IPR036163">
    <property type="entry name" value="HMA_dom_sf"/>
</dbReference>
<dbReference type="RefSeq" id="WP_076626636.1">
    <property type="nucleotide sequence ID" value="NZ_CP019312.1"/>
</dbReference>
<evidence type="ECO:0000256" key="13">
    <source>
        <dbReference type="ARBA" id="ARBA00023065"/>
    </source>
</evidence>
<dbReference type="InterPro" id="IPR006121">
    <property type="entry name" value="HMA_dom"/>
</dbReference>
<feature type="transmembrane region" description="Helical" evidence="15">
    <location>
        <begin position="174"/>
        <end position="192"/>
    </location>
</feature>
<keyword evidence="3" id="KW-0813">Transport</keyword>
<feature type="transmembrane region" description="Helical" evidence="15">
    <location>
        <begin position="350"/>
        <end position="372"/>
    </location>
</feature>
<evidence type="ECO:0000256" key="10">
    <source>
        <dbReference type="ARBA" id="ARBA00022842"/>
    </source>
</evidence>
<dbReference type="NCBIfam" id="TIGR01525">
    <property type="entry name" value="ATPase-IB_hvy"/>
    <property type="match status" value="1"/>
</dbReference>
<dbReference type="InterPro" id="IPR023214">
    <property type="entry name" value="HAD_sf"/>
</dbReference>
<dbReference type="STRING" id="299262.BWR18_02960"/>
<reference evidence="17 18" key="1">
    <citation type="submission" date="2017-01" db="EMBL/GenBank/DDBJ databases">
        <title>Complete genome of Tateyamaria omphalii DOK1-4 isolated from seawater in Dokdo.</title>
        <authorList>
            <person name="Kim J.H."/>
            <person name="Chi W.-J."/>
        </authorList>
    </citation>
    <scope>NUCLEOTIDE SEQUENCE [LARGE SCALE GENOMIC DNA]</scope>
    <source>
        <strain evidence="17 18">DOK1-4</strain>
    </source>
</reference>
<keyword evidence="9 15" id="KW-0067">ATP-binding</keyword>
<dbReference type="InterPro" id="IPR036412">
    <property type="entry name" value="HAD-like_sf"/>
</dbReference>
<dbReference type="PROSITE" id="PS50846">
    <property type="entry name" value="HMA_2"/>
    <property type="match status" value="1"/>
</dbReference>
<evidence type="ECO:0000256" key="9">
    <source>
        <dbReference type="ARBA" id="ARBA00022840"/>
    </source>
</evidence>
<dbReference type="InterPro" id="IPR017969">
    <property type="entry name" value="Heavy-metal-associated_CS"/>
</dbReference>
<dbReference type="InterPro" id="IPR023299">
    <property type="entry name" value="ATPase_P-typ_cyto_dom_N"/>
</dbReference>
<keyword evidence="5" id="KW-0597">Phosphoprotein</keyword>
<dbReference type="AlphaFoldDB" id="A0A1P8MS26"/>
<dbReference type="InterPro" id="IPR008250">
    <property type="entry name" value="ATPase_P-typ_transduc_dom_A_sf"/>
</dbReference>
<keyword evidence="13" id="KW-0406">Ion transport</keyword>
<evidence type="ECO:0000256" key="1">
    <source>
        <dbReference type="ARBA" id="ARBA00004651"/>
    </source>
</evidence>
<evidence type="ECO:0000256" key="12">
    <source>
        <dbReference type="ARBA" id="ARBA00022989"/>
    </source>
</evidence>
<dbReference type="PANTHER" id="PTHR43520:SF5">
    <property type="entry name" value="CATION-TRANSPORTING P-TYPE ATPASE-RELATED"/>
    <property type="match status" value="1"/>
</dbReference>
<comment type="subcellular location">
    <subcellularLocation>
        <location evidence="1">Cell membrane</location>
        <topology evidence="1">Multi-pass membrane protein</topology>
    </subcellularLocation>
</comment>
<evidence type="ECO:0000313" key="18">
    <source>
        <dbReference type="Proteomes" id="UP000186336"/>
    </source>
</evidence>
<dbReference type="Gene3D" id="3.40.1110.10">
    <property type="entry name" value="Calcium-transporting ATPase, cytoplasmic domain N"/>
    <property type="match status" value="1"/>
</dbReference>
<organism evidence="17 18">
    <name type="scientific">Tateyamaria omphalii</name>
    <dbReference type="NCBI Taxonomy" id="299262"/>
    <lineage>
        <taxon>Bacteria</taxon>
        <taxon>Pseudomonadati</taxon>
        <taxon>Pseudomonadota</taxon>
        <taxon>Alphaproteobacteria</taxon>
        <taxon>Rhodobacterales</taxon>
        <taxon>Roseobacteraceae</taxon>
        <taxon>Tateyamaria</taxon>
    </lineage>
</organism>
<sequence>MSVASCPGCVAAGPIAEGAGRDAGLPTHELILPGIHCAACIRSVEGLLNARTDLAAARVNLSRKRVAITAEPGLDPAPWITALAEIGFEAHEARDAGRHAQDDGLTLRLGIAGFAMMNVMLLSVAVWSGATDATRDFFHWIAAAISLPAAVYCAQPFFWSAWSVLRVRRLNMDVPISLAIILACGLSLYETTQSGEHAYFDAALSLTFFLLGGRVLEKRMRQAARSAAADLAALEPLRVTRIEGDKRVTVPVDEVAQGDTLWLAAGSRVPVDGILDSAGAQVDRSALTGESDEIAVAQGQALTAGEVVLTGPVTMHTTVAAKGSTLRRLIQIASQAEGARSRYTSLADRAGAIYAPLVHGLSFAAFVVWSLATGDWYNALKIAIATLIITCPCALGLAVPAVATVATGRLFRMGLLVKSETALERLAEVDTVVLDKTGTLSAAALVPPNDMPDAARGVLKALAQSSAHPLSRSVLPVLKDVAPADLEQVTEHRGKGVSGVWRGREVRFGNAAWVGAGQGTVLRIAEAHHLLARREQVFDDADETLERLRAMGLEVHMLTGDRAENAARVAAELGVDHVHAEVDPEAKQDLIEALQADGRKVVMVGDGLNDTLALTRAWASMAPGNALEASQNAADVVLLGQHLSGIPDAIAIARSARRRILENFGLAACYNAVAIPLALSGFASPLMAALAMSTSSITVTVNALRTRAKP</sequence>
<keyword evidence="14 15" id="KW-0472">Membrane</keyword>
<dbReference type="InterPro" id="IPR001757">
    <property type="entry name" value="P_typ_ATPase"/>
</dbReference>
<evidence type="ECO:0000256" key="5">
    <source>
        <dbReference type="ARBA" id="ARBA00022553"/>
    </source>
</evidence>
<evidence type="ECO:0000256" key="15">
    <source>
        <dbReference type="RuleBase" id="RU362081"/>
    </source>
</evidence>
<evidence type="ECO:0000313" key="17">
    <source>
        <dbReference type="EMBL" id="APX10769.1"/>
    </source>
</evidence>
<dbReference type="SUPFAM" id="SSF81653">
    <property type="entry name" value="Calcium ATPase, transduction domain A"/>
    <property type="match status" value="1"/>
</dbReference>
<dbReference type="PROSITE" id="PS01047">
    <property type="entry name" value="HMA_1"/>
    <property type="match status" value="1"/>
</dbReference>
<dbReference type="PRINTS" id="PR00119">
    <property type="entry name" value="CATATPASE"/>
</dbReference>
<dbReference type="Gene3D" id="3.40.50.1000">
    <property type="entry name" value="HAD superfamily/HAD-like"/>
    <property type="match status" value="1"/>
</dbReference>
<dbReference type="PANTHER" id="PTHR43520">
    <property type="entry name" value="ATP7, ISOFORM B"/>
    <property type="match status" value="1"/>
</dbReference>
<keyword evidence="7 15" id="KW-0479">Metal-binding</keyword>
<protein>
    <recommendedName>
        <fullName evidence="16">HMA domain-containing protein</fullName>
    </recommendedName>
</protein>